<evidence type="ECO:0000259" key="1">
    <source>
        <dbReference type="Pfam" id="PF07819"/>
    </source>
</evidence>
<dbReference type="EMBL" id="CP019605">
    <property type="protein sequence ID" value="AQP46041.1"/>
    <property type="molecule type" value="Genomic_DNA"/>
</dbReference>
<dbReference type="Proteomes" id="UP000188324">
    <property type="component" value="Chromosome"/>
</dbReference>
<dbReference type="PANTHER" id="PTHR37946">
    <property type="entry name" value="SLL1969 PROTEIN"/>
    <property type="match status" value="1"/>
</dbReference>
<gene>
    <name evidence="2" type="ORF">RPIT_05940</name>
</gene>
<feature type="domain" description="GPI inositol-deacylase PGAP1-like alpha/beta" evidence="1">
    <location>
        <begin position="71"/>
        <end position="166"/>
    </location>
</feature>
<dbReference type="InterPro" id="IPR029058">
    <property type="entry name" value="AB_hydrolase_fold"/>
</dbReference>
<evidence type="ECO:0000313" key="2">
    <source>
        <dbReference type="EMBL" id="AQP46041.1"/>
    </source>
</evidence>
<dbReference type="Pfam" id="PF07819">
    <property type="entry name" value="PGAP1"/>
    <property type="match status" value="1"/>
</dbReference>
<accession>A0A1Q2CIV1</accession>
<dbReference type="KEGG" id="tfl:RPIT_05940"/>
<dbReference type="InterPro" id="IPR012908">
    <property type="entry name" value="PGAP1-ab_dom-like"/>
</dbReference>
<keyword evidence="3" id="KW-1185">Reference proteome</keyword>
<sequence>MLDRTPPDAYDNGDRVPVIVLPGIWEPWRFMLPLAKVLHAEGHPIYPVPGLRLNGAPLDASAEKVAEALSEHDAPRVVLVAHSKGGLVGKQLMLHPKVGHRVAGLVALCSPFGGSTLSLPVLARTPLGLFSPANSALTALAAEQAVNAKIVSIGSSYDEMVPNGTHLEGAHNITLEMAGHFRPLVSPSAQQLVLQEVRRFDTSPDPGH</sequence>
<reference evidence="2 3" key="1">
    <citation type="journal article" date="2016" name="Int. J. Syst. Evol. Microbiol.">
        <title>Tessaracoccus flavus sp. nov., isolated from the drainage system of a lindane-producing factory.</title>
        <authorList>
            <person name="Kumari R."/>
            <person name="Singh P."/>
            <person name="Schumann P."/>
            <person name="Lal R."/>
        </authorList>
    </citation>
    <scope>NUCLEOTIDE SEQUENCE [LARGE SCALE GENOMIC DNA]</scope>
    <source>
        <strain evidence="2 3">RP1T</strain>
    </source>
</reference>
<dbReference type="GO" id="GO:0016788">
    <property type="term" value="F:hydrolase activity, acting on ester bonds"/>
    <property type="evidence" value="ECO:0007669"/>
    <property type="project" value="InterPro"/>
</dbReference>
<name>A0A1Q2CIV1_9ACTN</name>
<protein>
    <recommendedName>
        <fullName evidence="1">GPI inositol-deacylase PGAP1-like alpha/beta domain-containing protein</fullName>
    </recommendedName>
</protein>
<dbReference type="AlphaFoldDB" id="A0A1Q2CIV1"/>
<dbReference type="PANTHER" id="PTHR37946:SF1">
    <property type="entry name" value="SLL1969 PROTEIN"/>
    <property type="match status" value="1"/>
</dbReference>
<proteinExistence type="predicted"/>
<evidence type="ECO:0000313" key="3">
    <source>
        <dbReference type="Proteomes" id="UP000188324"/>
    </source>
</evidence>
<dbReference type="STRING" id="1610493.RPIT_05940"/>
<dbReference type="SUPFAM" id="SSF53474">
    <property type="entry name" value="alpha/beta-Hydrolases"/>
    <property type="match status" value="1"/>
</dbReference>
<dbReference type="Gene3D" id="3.40.50.1820">
    <property type="entry name" value="alpha/beta hydrolase"/>
    <property type="match status" value="1"/>
</dbReference>
<organism evidence="2 3">
    <name type="scientific">Tessaracoccus flavus</name>
    <dbReference type="NCBI Taxonomy" id="1610493"/>
    <lineage>
        <taxon>Bacteria</taxon>
        <taxon>Bacillati</taxon>
        <taxon>Actinomycetota</taxon>
        <taxon>Actinomycetes</taxon>
        <taxon>Propionibacteriales</taxon>
        <taxon>Propionibacteriaceae</taxon>
        <taxon>Tessaracoccus</taxon>
    </lineage>
</organism>